<proteinExistence type="predicted"/>
<evidence type="ECO:0000256" key="1">
    <source>
        <dbReference type="SAM" id="Coils"/>
    </source>
</evidence>
<sequence>METEVHKPPALNLNQPPQAESPITEPQRDAPSLATSLKFVSIMKTKLANNRANREKEIEKEKDSISVLPEWSGMCELNHLGFPGTIQCVAYDPVQSLLALGTSSGQLIILGQQGLTVRFQVFKFGHFQKIIFLSHLPLIITLNSVNTIHMLDLANLTCNQIYRSPQMINTVSCYPHSRWIFLGFEDGRVLMLDVIYGWISNYLLPPMNCPIIKILPHPINFHQILVGYVDGSVVLFDLKQAKPLKKFNFNENPEIEFQLHLTALSWNPNAEEFVCGFDNGWMAFYKCDEDAPVAIRTINDAIMDIGLEMALPDSYERIFDIKWCNYSDNPNKTTLLVAGGDVIDADQSVRRLDFKPNDYNTVEEEILFSVPSAPIDICVFPKNSPWFGGYKDPQVITILCNMGQLKGFSLDAAELELPYILETRSTNAQPFHYVFDCPPQIFETMTHAERVKPKPRLDLNGGIVQPPTSFTNMELLVALDPQTSVLRFYDSSRYHSITNLHYLKLNPNQFPSFRNFGELKLMGMDVETGFIWIGMENGALLVYEFCAHVQCKRHSPHPSRYEIEHDQNDIANNQPLMNGDSSENQFLQVNGTTVKLSRSHSISSIHNQKQIESSFQSVVVDLNTDCRFRLDWFKERIQDDVKPYPYCSILGLEEAPNLLKVHHSILIAGDKRGNLVIFNLKSRHFLYPYTPLTSTEESKPNVSKNPALNHFNQSNDYATSCHVPQQDILKYILIGTKNGHLFRYNFESTISGLELFKVECLYSTKSSETISFIDIFPYQMTPDEISSTSKTPSTPGALMDKLITLTRSNNSDSGTNGSPIMSPTEKLKKAEQSWTTLVKQISGKKGKKNKSKENNEDSSHSTSAKPSLDIVPETEGSENLDTVTPSDANSNTSPDKESAKDLPKEESSQDNQNDKRQNGSPKLSEPETPNHTESPTKNYTPFEAPRRLSIASQTDPTIKELLVIGSEDSVSIYRYENMVSMSNNGINMGSEFGKLIKCKLIYQDEQPILICLSDMGIVYLYQLPDLLVVLRSKISDWNPTLSHSIEISNQGKIFYRGSPSEAKVNALFFNEETEELSKNFLGQLYNPRRVCPDIPTTNKGWWSSLNEIRQDTILAMFDRGRPAEIRPIDRSQNSSSVNNLAANGLRIHSPRESGHSHQASIHSHHSPSGEAPKSGLGKVLAQNTDKLKERYEELERLDDKTKQTADAAEGFLDAIKEYNQKQANKKWYQW</sequence>
<dbReference type="CDD" id="cd15873">
    <property type="entry name" value="R-SNARE_STXBP5_6"/>
    <property type="match status" value="1"/>
</dbReference>
<dbReference type="Pfam" id="PF08596">
    <property type="entry name" value="Lgl_C"/>
    <property type="match status" value="1"/>
</dbReference>
<dbReference type="PANTHER" id="PTHR10241:SF25">
    <property type="entry name" value="TOMOSYN, ISOFORM C"/>
    <property type="match status" value="1"/>
</dbReference>
<evidence type="ECO:0000256" key="2">
    <source>
        <dbReference type="SAM" id="MobiDB-lite"/>
    </source>
</evidence>
<dbReference type="GO" id="GO:0045159">
    <property type="term" value="F:myosin II binding"/>
    <property type="evidence" value="ECO:0007669"/>
    <property type="project" value="TreeGrafter"/>
</dbReference>
<feature type="compositionally biased region" description="Polar residues" evidence="2">
    <location>
        <begin position="877"/>
        <end position="893"/>
    </location>
</feature>
<dbReference type="GO" id="GO:0006887">
    <property type="term" value="P:exocytosis"/>
    <property type="evidence" value="ECO:0007669"/>
    <property type="project" value="TreeGrafter"/>
</dbReference>
<feature type="compositionally biased region" description="Basic and acidic residues" evidence="2">
    <location>
        <begin position="894"/>
        <end position="917"/>
    </location>
</feature>
<feature type="compositionally biased region" description="Polar residues" evidence="2">
    <location>
        <begin position="807"/>
        <end position="821"/>
    </location>
</feature>
<evidence type="ECO:0000259" key="3">
    <source>
        <dbReference type="Pfam" id="PF08596"/>
    </source>
</evidence>
<dbReference type="GO" id="GO:0005886">
    <property type="term" value="C:plasma membrane"/>
    <property type="evidence" value="ECO:0007669"/>
    <property type="project" value="TreeGrafter"/>
</dbReference>
<dbReference type="EMBL" id="KQ964595">
    <property type="protein sequence ID" value="KXN68111.1"/>
    <property type="molecule type" value="Genomic_DNA"/>
</dbReference>
<accession>A0A137NZM0</accession>
<feature type="region of interest" description="Disordered" evidence="2">
    <location>
        <begin position="807"/>
        <end position="951"/>
    </location>
</feature>
<dbReference type="GO" id="GO:0005737">
    <property type="term" value="C:cytoplasm"/>
    <property type="evidence" value="ECO:0007669"/>
    <property type="project" value="TreeGrafter"/>
</dbReference>
<dbReference type="OMA" id="IVWKFFD"/>
<feature type="region of interest" description="Disordered" evidence="2">
    <location>
        <begin position="1"/>
        <end position="31"/>
    </location>
</feature>
<dbReference type="InterPro" id="IPR015943">
    <property type="entry name" value="WD40/YVTN_repeat-like_dom_sf"/>
</dbReference>
<feature type="domain" description="Lethal giant larvae (Lgl)-like C-terminal" evidence="3">
    <location>
        <begin position="1000"/>
        <end position="1102"/>
    </location>
</feature>
<feature type="coiled-coil region" evidence="1">
    <location>
        <begin position="1177"/>
        <end position="1204"/>
    </location>
</feature>
<dbReference type="GO" id="GO:0006893">
    <property type="term" value="P:Golgi to plasma membrane transport"/>
    <property type="evidence" value="ECO:0007669"/>
    <property type="project" value="TreeGrafter"/>
</dbReference>
<dbReference type="Gene3D" id="1.20.5.110">
    <property type="match status" value="1"/>
</dbReference>
<evidence type="ECO:0000313" key="4">
    <source>
        <dbReference type="EMBL" id="KXN68111.1"/>
    </source>
</evidence>
<dbReference type="Gene3D" id="2.130.10.10">
    <property type="entry name" value="YVTN repeat-like/Quinoprotein amine dehydrogenase"/>
    <property type="match status" value="1"/>
</dbReference>
<feature type="region of interest" description="Disordered" evidence="2">
    <location>
        <begin position="1147"/>
        <end position="1176"/>
    </location>
</feature>
<organism evidence="4 5">
    <name type="scientific">Conidiobolus coronatus (strain ATCC 28846 / CBS 209.66 / NRRL 28638)</name>
    <name type="common">Delacroixia coronata</name>
    <dbReference type="NCBI Taxonomy" id="796925"/>
    <lineage>
        <taxon>Eukaryota</taxon>
        <taxon>Fungi</taxon>
        <taxon>Fungi incertae sedis</taxon>
        <taxon>Zoopagomycota</taxon>
        <taxon>Entomophthoromycotina</taxon>
        <taxon>Entomophthoromycetes</taxon>
        <taxon>Entomophthorales</taxon>
        <taxon>Ancylistaceae</taxon>
        <taxon>Conidiobolus</taxon>
    </lineage>
</organism>
<evidence type="ECO:0000313" key="5">
    <source>
        <dbReference type="Proteomes" id="UP000070444"/>
    </source>
</evidence>
<protein>
    <recommendedName>
        <fullName evidence="3">Lethal giant larvae (Lgl)-like C-terminal domain-containing protein</fullName>
    </recommendedName>
</protein>
<dbReference type="InterPro" id="IPR036322">
    <property type="entry name" value="WD40_repeat_dom_sf"/>
</dbReference>
<dbReference type="SUPFAM" id="SSF50978">
    <property type="entry name" value="WD40 repeat-like"/>
    <property type="match status" value="1"/>
</dbReference>
<name>A0A137NZM0_CONC2</name>
<gene>
    <name evidence="4" type="ORF">CONCODRAFT_79905</name>
</gene>
<dbReference type="GO" id="GO:0019905">
    <property type="term" value="F:syntaxin binding"/>
    <property type="evidence" value="ECO:0007669"/>
    <property type="project" value="TreeGrafter"/>
</dbReference>
<dbReference type="AlphaFoldDB" id="A0A137NZM0"/>
<keyword evidence="1" id="KW-0175">Coiled coil</keyword>
<keyword evidence="5" id="KW-1185">Reference proteome</keyword>
<dbReference type="OrthoDB" id="19944at2759"/>
<dbReference type="Proteomes" id="UP000070444">
    <property type="component" value="Unassembled WGS sequence"/>
</dbReference>
<reference evidence="4 5" key="1">
    <citation type="journal article" date="2015" name="Genome Biol. Evol.">
        <title>Phylogenomic analyses indicate that early fungi evolved digesting cell walls of algal ancestors of land plants.</title>
        <authorList>
            <person name="Chang Y."/>
            <person name="Wang S."/>
            <person name="Sekimoto S."/>
            <person name="Aerts A.L."/>
            <person name="Choi C."/>
            <person name="Clum A."/>
            <person name="LaButti K.M."/>
            <person name="Lindquist E.A."/>
            <person name="Yee Ngan C."/>
            <person name="Ohm R.A."/>
            <person name="Salamov A.A."/>
            <person name="Grigoriev I.V."/>
            <person name="Spatafora J.W."/>
            <person name="Berbee M.L."/>
        </authorList>
    </citation>
    <scope>NUCLEOTIDE SEQUENCE [LARGE SCALE GENOMIC DNA]</scope>
    <source>
        <strain evidence="4 5">NRRL 28638</strain>
    </source>
</reference>
<dbReference type="GO" id="GO:0005096">
    <property type="term" value="F:GTPase activator activity"/>
    <property type="evidence" value="ECO:0007669"/>
    <property type="project" value="TreeGrafter"/>
</dbReference>
<dbReference type="STRING" id="796925.A0A137NZM0"/>
<dbReference type="PANTHER" id="PTHR10241">
    <property type="entry name" value="LETHAL 2 GIANT LARVAE PROTEIN"/>
    <property type="match status" value="1"/>
</dbReference>
<dbReference type="InterPro" id="IPR013905">
    <property type="entry name" value="Lgl_C_dom"/>
</dbReference>